<organism evidence="4 5">
    <name type="scientific">Brevibacterium samyangense</name>
    <dbReference type="NCBI Taxonomy" id="366888"/>
    <lineage>
        <taxon>Bacteria</taxon>
        <taxon>Bacillati</taxon>
        <taxon>Actinomycetota</taxon>
        <taxon>Actinomycetes</taxon>
        <taxon>Micrococcales</taxon>
        <taxon>Brevibacteriaceae</taxon>
        <taxon>Brevibacterium</taxon>
    </lineage>
</organism>
<gene>
    <name evidence="4" type="ORF">GCM10009755_15020</name>
</gene>
<feature type="region of interest" description="Disordered" evidence="1">
    <location>
        <begin position="1"/>
        <end position="26"/>
    </location>
</feature>
<feature type="transmembrane region" description="Helical" evidence="2">
    <location>
        <begin position="30"/>
        <end position="49"/>
    </location>
</feature>
<evidence type="ECO:0000313" key="5">
    <source>
        <dbReference type="Proteomes" id="UP001500755"/>
    </source>
</evidence>
<reference evidence="4 5" key="1">
    <citation type="journal article" date="2019" name="Int. J. Syst. Evol. Microbiol.">
        <title>The Global Catalogue of Microorganisms (GCM) 10K type strain sequencing project: providing services to taxonomists for standard genome sequencing and annotation.</title>
        <authorList>
            <consortium name="The Broad Institute Genomics Platform"/>
            <consortium name="The Broad Institute Genome Sequencing Center for Infectious Disease"/>
            <person name="Wu L."/>
            <person name="Ma J."/>
        </authorList>
    </citation>
    <scope>NUCLEOTIDE SEQUENCE [LARGE SCALE GENOMIC DNA]</scope>
    <source>
        <strain evidence="4 5">JCM 14546</strain>
    </source>
</reference>
<name>A0ABN2TEB9_9MICO</name>
<keyword evidence="4" id="KW-0449">Lipoprotein</keyword>
<keyword evidence="5" id="KW-1185">Reference proteome</keyword>
<evidence type="ECO:0000256" key="1">
    <source>
        <dbReference type="SAM" id="MobiDB-lite"/>
    </source>
</evidence>
<keyword evidence="2" id="KW-0472">Membrane</keyword>
<sequence length="296" mass="30933">MFATLTPVDPFGSSRHPSPASRSGPTARTALALGAVALGAVLVLVFVLAQVRSADARPSHPEALPAPAQRLAGDFAAPVLQVPAGSTDPASAPRNTSTDAPGPAIPGLGPETMARIPAETTQVLVASTPDADGTEARTALWEFADGTWERTGEFAGHNGGAGWLEDRREGDRTSPIGVFTLTDAGGALPDPGAKLPYTHDPSLRTNAQATYGDDWADVFDFVIAIDYNRVPGSPPTDDRRPLGWDAGGKIWLHVDHDSPTKGCISMSADDMRTLLRTLDPAAAPHIVMGPEEVIAR</sequence>
<protein>
    <submittedName>
        <fullName evidence="4">Lipoprotein</fullName>
    </submittedName>
</protein>
<keyword evidence="2" id="KW-1133">Transmembrane helix</keyword>
<comment type="caution">
    <text evidence="4">The sequence shown here is derived from an EMBL/GenBank/DDBJ whole genome shotgun (WGS) entry which is preliminary data.</text>
</comment>
<keyword evidence="2" id="KW-0812">Transmembrane</keyword>
<dbReference type="InterPro" id="IPR005490">
    <property type="entry name" value="LD_TPept_cat_dom"/>
</dbReference>
<accession>A0ABN2TEB9</accession>
<dbReference type="PANTHER" id="PTHR38589:SF1">
    <property type="entry name" value="BLR0621 PROTEIN"/>
    <property type="match status" value="1"/>
</dbReference>
<proteinExistence type="predicted"/>
<feature type="domain" description="L,D-TPase catalytic" evidence="3">
    <location>
        <begin position="160"/>
        <end position="281"/>
    </location>
</feature>
<evidence type="ECO:0000259" key="3">
    <source>
        <dbReference type="Pfam" id="PF03734"/>
    </source>
</evidence>
<evidence type="ECO:0000256" key="2">
    <source>
        <dbReference type="SAM" id="Phobius"/>
    </source>
</evidence>
<dbReference type="Pfam" id="PF03734">
    <property type="entry name" value="YkuD"/>
    <property type="match status" value="1"/>
</dbReference>
<dbReference type="PANTHER" id="PTHR38589">
    <property type="entry name" value="BLR0621 PROTEIN"/>
    <property type="match status" value="1"/>
</dbReference>
<evidence type="ECO:0000313" key="4">
    <source>
        <dbReference type="EMBL" id="GAA2006050.1"/>
    </source>
</evidence>
<feature type="region of interest" description="Disordered" evidence="1">
    <location>
        <begin position="81"/>
        <end position="104"/>
    </location>
</feature>
<dbReference type="EMBL" id="BAAANO010000013">
    <property type="protein sequence ID" value="GAA2006050.1"/>
    <property type="molecule type" value="Genomic_DNA"/>
</dbReference>
<dbReference type="Proteomes" id="UP001500755">
    <property type="component" value="Unassembled WGS sequence"/>
</dbReference>